<dbReference type="Proteomes" id="UP000017746">
    <property type="component" value="Chromosome"/>
</dbReference>
<evidence type="ECO:0000313" key="3">
    <source>
        <dbReference type="Proteomes" id="UP000017746"/>
    </source>
</evidence>
<dbReference type="HOGENOM" id="CLU_684481_0_0_11"/>
<evidence type="ECO:0008006" key="4">
    <source>
        <dbReference type="Google" id="ProtNLM"/>
    </source>
</evidence>
<evidence type="ECO:0000256" key="1">
    <source>
        <dbReference type="SAM" id="SignalP"/>
    </source>
</evidence>
<dbReference type="EMBL" id="CP006272">
    <property type="protein sequence ID" value="AGZ42033.1"/>
    <property type="molecule type" value="Genomic_DNA"/>
</dbReference>
<sequence>MLAGSALIAVPGSASAAGSDMPECKGQMGVVALNDGSGCRRFAVPFPADSEMLDPSEGEQVPAGVAPAQELAEGELPDVGVARPVWLPFAGRYLVFYPVTSDVVCATGAGATVAYYNGVCHYFNIPYPNFWVQLGDGGRPGGIEQAPALTPRARYRAYDKPVWISHGVGSSGAVYYPLNYNPSGRCDPAADIAAVVVQGTCLRWTIPAGGTTVPYTEELAEKLQNAHQAHLLTDGEVPETETGPVFYTYPDGSPSFRTMMVLPAGVDPADPSCFPPGVERPGRIPVPCPSPPVVVVPPKQGARKPAVVAETSAVTLNRGQKTIRSFTLTSAGEPLSGATVAVNVFVPGARQSGRSYVTNSKGRIKVAVAAGKALGRGWIIVRYGGNSFVKPVSVEVPLRVVR</sequence>
<keyword evidence="3" id="KW-1185">Reference proteome</keyword>
<proteinExistence type="predicted"/>
<accession>U5VYH2</accession>
<dbReference type="PATRIC" id="fig|1246995.3.peg.3816"/>
<dbReference type="KEGG" id="afs:AFR_18785"/>
<name>U5VYH2_9ACTN</name>
<feature type="signal peptide" evidence="1">
    <location>
        <begin position="1"/>
        <end position="16"/>
    </location>
</feature>
<feature type="chain" id="PRO_5038805851" description="Big-1 domain-containing protein" evidence="1">
    <location>
        <begin position="17"/>
        <end position="402"/>
    </location>
</feature>
<evidence type="ECO:0000313" key="2">
    <source>
        <dbReference type="EMBL" id="AGZ42033.1"/>
    </source>
</evidence>
<dbReference type="AlphaFoldDB" id="U5VYH2"/>
<organism evidence="2 3">
    <name type="scientific">Actinoplanes friuliensis DSM 7358</name>
    <dbReference type="NCBI Taxonomy" id="1246995"/>
    <lineage>
        <taxon>Bacteria</taxon>
        <taxon>Bacillati</taxon>
        <taxon>Actinomycetota</taxon>
        <taxon>Actinomycetes</taxon>
        <taxon>Micromonosporales</taxon>
        <taxon>Micromonosporaceae</taxon>
        <taxon>Actinoplanes</taxon>
    </lineage>
</organism>
<protein>
    <recommendedName>
        <fullName evidence="4">Big-1 domain-containing protein</fullName>
    </recommendedName>
</protein>
<keyword evidence="1" id="KW-0732">Signal</keyword>
<gene>
    <name evidence="2" type="ORF">AFR_18785</name>
</gene>
<reference evidence="2 3" key="1">
    <citation type="journal article" date="2014" name="J. Biotechnol.">
        <title>Complete genome sequence of the actinobacterium Actinoplanes friuliensis HAG 010964, producer of the lipopeptide antibiotic friulimycin.</title>
        <authorList>
            <person name="Ruckert C."/>
            <person name="Szczepanowski R."/>
            <person name="Albersmeier A."/>
            <person name="Goesmann A."/>
            <person name="Fischer N."/>
            <person name="Steinkamper A."/>
            <person name="Puhler A."/>
            <person name="Biener R."/>
            <person name="Schwartz D."/>
            <person name="Kalinowski J."/>
        </authorList>
    </citation>
    <scope>NUCLEOTIDE SEQUENCE [LARGE SCALE GENOMIC DNA]</scope>
    <source>
        <strain evidence="2 3">DSM 7358</strain>
    </source>
</reference>